<dbReference type="Gene3D" id="3.90.1150.10">
    <property type="entry name" value="Aspartate Aminotransferase, domain 1"/>
    <property type="match status" value="1"/>
</dbReference>
<sequence>MRSNLDELTARLGRWSSGRGPLYLLLAGGIRALIDEGELPSGSLLPPERLLARRLAVGRGTVVAAYDQLQQEGKVVRRQGSGTRVAPAALPATRTTAAMAVNPLHQHLLGLPDGVALLSCAAPDEPPPALIEAYAEAGAELAAVRHDIGYHPAGHPALREALARYYGARGVPTSPGEILVTNGAQQALTLLASAFLSPGDTVLTEPVTYPGALESFREAAARFRTAAVPSGSGTPGSGTAGSGTAGSGTAGSGTAAAGAVGYGATGSGTAGSGAVEFGAALAARPALAYLIPTGHNPTGSVMPSLIRRRLAGLAAEHDVPLIDDEVPAELCFSGEPPPPLCSFHPGEQIITVGSLSKLVWGGLRIGWIRAAEPVISRLARLRSVHDLGGDVLSQLAAARLLARVGELRRERVAVLRRRHGHLLAELARALPDWSAEPALGGQTVWVRLPHGDADAFAQVALRHRVAVPPGRAFDPLGGHDAFLRLPFLLPEQELSSAVDRLAAAWQDYDGSSQSRVLHPLVL</sequence>
<evidence type="ECO:0000313" key="9">
    <source>
        <dbReference type="Proteomes" id="UP000616724"/>
    </source>
</evidence>
<dbReference type="RefSeq" id="WP_239317379.1">
    <property type="nucleotide sequence ID" value="NZ_BOOH01000051.1"/>
</dbReference>
<gene>
    <name evidence="8" type="ORF">Plo01_61950</name>
</gene>
<organism evidence="8 9">
    <name type="scientific">Planobispora longispora</name>
    <dbReference type="NCBI Taxonomy" id="28887"/>
    <lineage>
        <taxon>Bacteria</taxon>
        <taxon>Bacillati</taxon>
        <taxon>Actinomycetota</taxon>
        <taxon>Actinomycetes</taxon>
        <taxon>Streptosporangiales</taxon>
        <taxon>Streptosporangiaceae</taxon>
        <taxon>Planobispora</taxon>
    </lineage>
</organism>
<keyword evidence="3" id="KW-0805">Transcription regulation</keyword>
<dbReference type="InterPro" id="IPR036390">
    <property type="entry name" value="WH_DNA-bd_sf"/>
</dbReference>
<evidence type="ECO:0000256" key="3">
    <source>
        <dbReference type="ARBA" id="ARBA00023015"/>
    </source>
</evidence>
<dbReference type="CDD" id="cd07377">
    <property type="entry name" value="WHTH_GntR"/>
    <property type="match status" value="1"/>
</dbReference>
<keyword evidence="2" id="KW-0663">Pyridoxal phosphate</keyword>
<dbReference type="EMBL" id="BOOH01000051">
    <property type="protein sequence ID" value="GIH79766.1"/>
    <property type="molecule type" value="Genomic_DNA"/>
</dbReference>
<keyword evidence="4" id="KW-0238">DNA-binding</keyword>
<dbReference type="SUPFAM" id="SSF46785">
    <property type="entry name" value="Winged helix' DNA-binding domain"/>
    <property type="match status" value="1"/>
</dbReference>
<evidence type="ECO:0000256" key="6">
    <source>
        <dbReference type="SAM" id="MobiDB-lite"/>
    </source>
</evidence>
<dbReference type="InterPro" id="IPR015424">
    <property type="entry name" value="PyrdxlP-dep_Trfase"/>
</dbReference>
<evidence type="ECO:0000259" key="7">
    <source>
        <dbReference type="PROSITE" id="PS50949"/>
    </source>
</evidence>
<evidence type="ECO:0000256" key="5">
    <source>
        <dbReference type="ARBA" id="ARBA00023163"/>
    </source>
</evidence>
<proteinExistence type="inferred from homology"/>
<name>A0A8J3RNA9_9ACTN</name>
<dbReference type="SMART" id="SM00345">
    <property type="entry name" value="HTH_GNTR"/>
    <property type="match status" value="1"/>
</dbReference>
<feature type="region of interest" description="Disordered" evidence="6">
    <location>
        <begin position="227"/>
        <end position="250"/>
    </location>
</feature>
<dbReference type="InterPro" id="IPR015421">
    <property type="entry name" value="PyrdxlP-dep_Trfase_major"/>
</dbReference>
<comment type="similarity">
    <text evidence="1">In the C-terminal section; belongs to the class-I pyridoxal-phosphate-dependent aminotransferase family.</text>
</comment>
<dbReference type="Pfam" id="PF00392">
    <property type="entry name" value="GntR"/>
    <property type="match status" value="1"/>
</dbReference>
<evidence type="ECO:0000256" key="2">
    <source>
        <dbReference type="ARBA" id="ARBA00022898"/>
    </source>
</evidence>
<dbReference type="PANTHER" id="PTHR46577:SF1">
    <property type="entry name" value="HTH-TYPE TRANSCRIPTIONAL REGULATORY PROTEIN GABR"/>
    <property type="match status" value="1"/>
</dbReference>
<accession>A0A8J3RNA9</accession>
<evidence type="ECO:0000256" key="4">
    <source>
        <dbReference type="ARBA" id="ARBA00023125"/>
    </source>
</evidence>
<dbReference type="InterPro" id="IPR036388">
    <property type="entry name" value="WH-like_DNA-bd_sf"/>
</dbReference>
<keyword evidence="9" id="KW-1185">Reference proteome</keyword>
<dbReference type="SUPFAM" id="SSF53383">
    <property type="entry name" value="PLP-dependent transferases"/>
    <property type="match status" value="1"/>
</dbReference>
<dbReference type="PROSITE" id="PS50949">
    <property type="entry name" value="HTH_GNTR"/>
    <property type="match status" value="1"/>
</dbReference>
<dbReference type="PANTHER" id="PTHR46577">
    <property type="entry name" value="HTH-TYPE TRANSCRIPTIONAL REGULATORY PROTEIN GABR"/>
    <property type="match status" value="1"/>
</dbReference>
<comment type="caution">
    <text evidence="8">The sequence shown here is derived from an EMBL/GenBank/DDBJ whole genome shotgun (WGS) entry which is preliminary data.</text>
</comment>
<dbReference type="InterPro" id="IPR004839">
    <property type="entry name" value="Aminotransferase_I/II_large"/>
</dbReference>
<dbReference type="Pfam" id="PF00155">
    <property type="entry name" value="Aminotran_1_2"/>
    <property type="match status" value="2"/>
</dbReference>
<dbReference type="InterPro" id="IPR000524">
    <property type="entry name" value="Tscrpt_reg_HTH_GntR"/>
</dbReference>
<dbReference type="Proteomes" id="UP000616724">
    <property type="component" value="Unassembled WGS sequence"/>
</dbReference>
<evidence type="ECO:0000256" key="1">
    <source>
        <dbReference type="ARBA" id="ARBA00005384"/>
    </source>
</evidence>
<keyword evidence="5" id="KW-0804">Transcription</keyword>
<feature type="domain" description="HTH gntR-type" evidence="7">
    <location>
        <begin position="20"/>
        <end position="88"/>
    </location>
</feature>
<dbReference type="InterPro" id="IPR015422">
    <property type="entry name" value="PyrdxlP-dep_Trfase_small"/>
</dbReference>
<feature type="compositionally biased region" description="Gly residues" evidence="6">
    <location>
        <begin position="233"/>
        <end position="250"/>
    </location>
</feature>
<protein>
    <recommendedName>
        <fullName evidence="7">HTH gntR-type domain-containing protein</fullName>
    </recommendedName>
</protein>
<dbReference type="CDD" id="cd00609">
    <property type="entry name" value="AAT_like"/>
    <property type="match status" value="1"/>
</dbReference>
<reference evidence="8 9" key="1">
    <citation type="submission" date="2021-01" db="EMBL/GenBank/DDBJ databases">
        <title>Whole genome shotgun sequence of Planobispora longispora NBRC 13918.</title>
        <authorList>
            <person name="Komaki H."/>
            <person name="Tamura T."/>
        </authorList>
    </citation>
    <scope>NUCLEOTIDE SEQUENCE [LARGE SCALE GENOMIC DNA]</scope>
    <source>
        <strain evidence="8 9">NBRC 13918</strain>
    </source>
</reference>
<dbReference type="GO" id="GO:0003700">
    <property type="term" value="F:DNA-binding transcription factor activity"/>
    <property type="evidence" value="ECO:0007669"/>
    <property type="project" value="InterPro"/>
</dbReference>
<dbReference type="InterPro" id="IPR051446">
    <property type="entry name" value="HTH_trans_reg/aminotransferase"/>
</dbReference>
<dbReference type="Gene3D" id="1.10.10.10">
    <property type="entry name" value="Winged helix-like DNA-binding domain superfamily/Winged helix DNA-binding domain"/>
    <property type="match status" value="1"/>
</dbReference>
<dbReference type="GO" id="GO:0030170">
    <property type="term" value="F:pyridoxal phosphate binding"/>
    <property type="evidence" value="ECO:0007669"/>
    <property type="project" value="InterPro"/>
</dbReference>
<dbReference type="AlphaFoldDB" id="A0A8J3RNA9"/>
<dbReference type="Gene3D" id="3.40.640.10">
    <property type="entry name" value="Type I PLP-dependent aspartate aminotransferase-like (Major domain)"/>
    <property type="match status" value="2"/>
</dbReference>
<evidence type="ECO:0000313" key="8">
    <source>
        <dbReference type="EMBL" id="GIH79766.1"/>
    </source>
</evidence>
<dbReference type="GO" id="GO:0003677">
    <property type="term" value="F:DNA binding"/>
    <property type="evidence" value="ECO:0007669"/>
    <property type="project" value="UniProtKB-KW"/>
</dbReference>